<dbReference type="InterPro" id="IPR050678">
    <property type="entry name" value="DNA_Partitioning_ATPase"/>
</dbReference>
<dbReference type="Gene3D" id="3.40.50.300">
    <property type="entry name" value="P-loop containing nucleotide triphosphate hydrolases"/>
    <property type="match status" value="1"/>
</dbReference>
<accession>A0A4R2KYS6</accession>
<dbReference type="Proteomes" id="UP000294980">
    <property type="component" value="Unassembled WGS sequence"/>
</dbReference>
<evidence type="ECO:0000313" key="4">
    <source>
        <dbReference type="Proteomes" id="UP000294980"/>
    </source>
</evidence>
<dbReference type="InterPro" id="IPR027417">
    <property type="entry name" value="P-loop_NTPase"/>
</dbReference>
<dbReference type="AlphaFoldDB" id="A0A4R2KYS6"/>
<evidence type="ECO:0000256" key="1">
    <source>
        <dbReference type="ARBA" id="ARBA00060876"/>
    </source>
</evidence>
<dbReference type="FunFam" id="3.40.50.300:FF:000285">
    <property type="entry name" value="Sporulation initiation inhibitor Soj"/>
    <property type="match status" value="1"/>
</dbReference>
<evidence type="ECO:0000313" key="3">
    <source>
        <dbReference type="EMBL" id="TCO76579.1"/>
    </source>
</evidence>
<dbReference type="PANTHER" id="PTHR13696">
    <property type="entry name" value="P-LOOP CONTAINING NUCLEOSIDE TRIPHOSPHATE HYDROLASE"/>
    <property type="match status" value="1"/>
</dbReference>
<name>A0A4R2KYS6_9GAMM</name>
<gene>
    <name evidence="3" type="ORF">EV688_10433</name>
</gene>
<evidence type="ECO:0000259" key="2">
    <source>
        <dbReference type="Pfam" id="PF13614"/>
    </source>
</evidence>
<dbReference type="PANTHER" id="PTHR13696:SF69">
    <property type="entry name" value="PLASMID PARTITIONING PROTEIN-RELATED"/>
    <property type="match status" value="1"/>
</dbReference>
<dbReference type="InterPro" id="IPR025669">
    <property type="entry name" value="AAA_dom"/>
</dbReference>
<keyword evidence="4" id="KW-1185">Reference proteome</keyword>
<dbReference type="OrthoDB" id="9815116at2"/>
<dbReference type="RefSeq" id="WP_117314827.1">
    <property type="nucleotide sequence ID" value="NZ_QQSW01000002.1"/>
</dbReference>
<dbReference type="PIRSF" id="PIRSF009320">
    <property type="entry name" value="Nuc_binding_HP_1000"/>
    <property type="match status" value="1"/>
</dbReference>
<dbReference type="SUPFAM" id="SSF52540">
    <property type="entry name" value="P-loop containing nucleoside triphosphate hydrolases"/>
    <property type="match status" value="1"/>
</dbReference>
<sequence>MKIWTVANQKGGVGKTTAVVTLAGWLQARGHRVLLVDLDPQASLTSYFSQDAEAASRSVYNLFDDRRTRAADLLLPTAGDGPALLAAVPALATLDRQLGSQKGQGLILRQALAPLAGQFDNVLLDCPPTLGILMINALAAADRVVVPTQTEHLALKGLERMTRTLEMVNRSRPHRLQHLIVPTMFDRRTRASNHALEELRSRYQGTELWSGVVPVDTRFREASEQGKSLSQLAPGSRGAEAFLRLLDDLLALDHNEADQRVVA</sequence>
<comment type="caution">
    <text evidence="3">The sequence shown here is derived from an EMBL/GenBank/DDBJ whole genome shotgun (WGS) entry which is preliminary data.</text>
</comment>
<comment type="similarity">
    <text evidence="1">To B.subtilis soj.</text>
</comment>
<proteinExistence type="predicted"/>
<protein>
    <submittedName>
        <fullName evidence="3">Chromosome partitioning protein</fullName>
    </submittedName>
</protein>
<feature type="domain" description="AAA" evidence="2">
    <location>
        <begin position="1"/>
        <end position="174"/>
    </location>
</feature>
<dbReference type="Pfam" id="PF13614">
    <property type="entry name" value="AAA_31"/>
    <property type="match status" value="1"/>
</dbReference>
<organism evidence="3 4">
    <name type="scientific">Chromatocurvus halotolerans</name>
    <dbReference type="NCBI Taxonomy" id="1132028"/>
    <lineage>
        <taxon>Bacteria</taxon>
        <taxon>Pseudomonadati</taxon>
        <taxon>Pseudomonadota</taxon>
        <taxon>Gammaproteobacteria</taxon>
        <taxon>Cellvibrionales</taxon>
        <taxon>Halieaceae</taxon>
        <taxon>Chromatocurvus</taxon>
    </lineage>
</organism>
<reference evidence="3 4" key="1">
    <citation type="submission" date="2019-03" db="EMBL/GenBank/DDBJ databases">
        <title>Genomic Encyclopedia of Type Strains, Phase IV (KMG-IV): sequencing the most valuable type-strain genomes for metagenomic binning, comparative biology and taxonomic classification.</title>
        <authorList>
            <person name="Goeker M."/>
        </authorList>
    </citation>
    <scope>NUCLEOTIDE SEQUENCE [LARGE SCALE GENOMIC DNA]</scope>
    <source>
        <strain evidence="3 4">DSM 23344</strain>
    </source>
</reference>
<dbReference type="EMBL" id="SLWX01000004">
    <property type="protein sequence ID" value="TCO76579.1"/>
    <property type="molecule type" value="Genomic_DNA"/>
</dbReference>
<dbReference type="CDD" id="cd02042">
    <property type="entry name" value="ParAB_family"/>
    <property type="match status" value="1"/>
</dbReference>